<protein>
    <submittedName>
        <fullName evidence="2">PhzF family phenazine biosynthesis protein</fullName>
    </submittedName>
</protein>
<dbReference type="EMBL" id="JALIEA010000006">
    <property type="protein sequence ID" value="MCJ7857228.1"/>
    <property type="molecule type" value="Genomic_DNA"/>
</dbReference>
<accession>A0A9X1WFJ1</accession>
<sequence length="296" mass="31191">MTHHRFAQVDVFSREPFRGNPVAVILDADDLTEEQMRRIARWTNLSETTFVLSPTGDAGGAGTPADYRLRIFTPGGELPFAGHPTLGSAHAWLENGGTPRRSDVIVQECAAGLVEVHHEPGAAAPLSFTAPPTTRSGPLSDDDLARACTALRIDPSDVVAHQWVVNGPQWAAVQLGSARDVLDLEPDFSVVDDMDIGVFGFYGDADPDRPADLEIRAFTPSDGIGEDPVTGSLNASVGQWLVRTGVVDGPYTAAQGTVLGRTGRVRVTPTGDGGVRVGGATTTLFSGSAVLPEPTN</sequence>
<dbReference type="Gene3D" id="3.10.310.10">
    <property type="entry name" value="Diaminopimelate Epimerase, Chain A, domain 1"/>
    <property type="match status" value="2"/>
</dbReference>
<evidence type="ECO:0000313" key="3">
    <source>
        <dbReference type="Proteomes" id="UP001139207"/>
    </source>
</evidence>
<evidence type="ECO:0000256" key="1">
    <source>
        <dbReference type="PIRSR" id="PIRSR016184-1"/>
    </source>
</evidence>
<dbReference type="GO" id="GO:0005737">
    <property type="term" value="C:cytoplasm"/>
    <property type="evidence" value="ECO:0007669"/>
    <property type="project" value="TreeGrafter"/>
</dbReference>
<dbReference type="NCBIfam" id="TIGR00654">
    <property type="entry name" value="PhzF_family"/>
    <property type="match status" value="1"/>
</dbReference>
<keyword evidence="3" id="KW-1185">Reference proteome</keyword>
<dbReference type="AlphaFoldDB" id="A0A9X1WFJ1"/>
<evidence type="ECO:0000313" key="2">
    <source>
        <dbReference type="EMBL" id="MCJ7857228.1"/>
    </source>
</evidence>
<proteinExistence type="predicted"/>
<gene>
    <name evidence="2" type="ORF">MUN33_00630</name>
</gene>
<feature type="active site" evidence="1">
    <location>
        <position position="47"/>
    </location>
</feature>
<dbReference type="RefSeq" id="WP_244802977.1">
    <property type="nucleotide sequence ID" value="NZ_JALIEA010000006.1"/>
</dbReference>
<dbReference type="SUPFAM" id="SSF54506">
    <property type="entry name" value="Diaminopimelate epimerase-like"/>
    <property type="match status" value="1"/>
</dbReference>
<reference evidence="2" key="1">
    <citation type="submission" date="2022-04" db="EMBL/GenBank/DDBJ databases">
        <title>Corynebacterium kalidii LD5P10.</title>
        <authorList>
            <person name="Sun J.Q."/>
        </authorList>
    </citation>
    <scope>NUCLEOTIDE SEQUENCE</scope>
    <source>
        <strain evidence="2">LD5P10</strain>
    </source>
</reference>
<dbReference type="InterPro" id="IPR003719">
    <property type="entry name" value="Phenazine_PhzF-like"/>
</dbReference>
<dbReference type="Pfam" id="PF02567">
    <property type="entry name" value="PhzC-PhzF"/>
    <property type="match status" value="1"/>
</dbReference>
<comment type="caution">
    <text evidence="2">The sequence shown here is derived from an EMBL/GenBank/DDBJ whole genome shotgun (WGS) entry which is preliminary data.</text>
</comment>
<dbReference type="PANTHER" id="PTHR13774">
    <property type="entry name" value="PHENAZINE BIOSYNTHESIS PROTEIN"/>
    <property type="match status" value="1"/>
</dbReference>
<dbReference type="PIRSF" id="PIRSF016184">
    <property type="entry name" value="PhzC_PhzF"/>
    <property type="match status" value="1"/>
</dbReference>
<dbReference type="PANTHER" id="PTHR13774:SF32">
    <property type="entry name" value="ANTISENSE-ENHANCING SEQUENCE 1"/>
    <property type="match status" value="1"/>
</dbReference>
<dbReference type="Proteomes" id="UP001139207">
    <property type="component" value="Unassembled WGS sequence"/>
</dbReference>
<organism evidence="2 3">
    <name type="scientific">Corynebacterium kalidii</name>
    <dbReference type="NCBI Taxonomy" id="2931982"/>
    <lineage>
        <taxon>Bacteria</taxon>
        <taxon>Bacillati</taxon>
        <taxon>Actinomycetota</taxon>
        <taxon>Actinomycetes</taxon>
        <taxon>Mycobacteriales</taxon>
        <taxon>Corynebacteriaceae</taxon>
        <taxon>Corynebacterium</taxon>
    </lineage>
</organism>
<name>A0A9X1WFJ1_9CORY</name>
<dbReference type="GO" id="GO:0016853">
    <property type="term" value="F:isomerase activity"/>
    <property type="evidence" value="ECO:0007669"/>
    <property type="project" value="TreeGrafter"/>
</dbReference>